<accession>A0A444IZD9</accession>
<organism evidence="1 2">
    <name type="scientific">Candidatus Electrothrix aarhusensis</name>
    <dbReference type="NCBI Taxonomy" id="1859131"/>
    <lineage>
        <taxon>Bacteria</taxon>
        <taxon>Pseudomonadati</taxon>
        <taxon>Thermodesulfobacteriota</taxon>
        <taxon>Desulfobulbia</taxon>
        <taxon>Desulfobulbales</taxon>
        <taxon>Desulfobulbaceae</taxon>
        <taxon>Candidatus Electrothrix</taxon>
    </lineage>
</organism>
<name>A0A444IZD9_9BACT</name>
<dbReference type="EMBL" id="MTKO01000067">
    <property type="protein sequence ID" value="RWX46244.1"/>
    <property type="molecule type" value="Genomic_DNA"/>
</dbReference>
<protein>
    <submittedName>
        <fullName evidence="1">Uncharacterized protein</fullName>
    </submittedName>
</protein>
<dbReference type="Proteomes" id="UP000287853">
    <property type="component" value="Unassembled WGS sequence"/>
</dbReference>
<sequence length="463" mass="54796">MALLDQLFQKIQSSDALSGWIVALVNGVVVWCVNRRNMARLGDKEDENELLHKEIDRLKSEKNPTNLIQEKRIKNDISRDDKPLYLFLKFENFLSKDYGVILFKATSHIINEINKNKKLSNTFVMDELNILQGILYSKTKDEINCKNMATEVQDKIFNNRKSSERIKEATSEYKKVIIYISGLEILTEKGDFFYRLQNNFFHFFADDCDFDFYINYLYFYHYDDKNHHNNRLKQNDFNQEEENYEKNRNIDQPCTTNHFPDHTGIAWFNRRAWNILDTLNFIERHINENHNIDYNMLALKEESKKLHKALLDIECKFNPEDESDVKRFEKMIFSQQHIMLTIEKELNSIKDASIKEVAGNICVDIRLNKLKENKICEKTEGIAVVNKEPIIERFCSLLKEVEEFRVILHKKLSSFRFTGGDLEKLVTLLSEYEFSHRCLEDALTKAENMAELINRMYNSAVLR</sequence>
<comment type="caution">
    <text evidence="1">The sequence shown here is derived from an EMBL/GenBank/DDBJ whole genome shotgun (WGS) entry which is preliminary data.</text>
</comment>
<reference evidence="1 2" key="1">
    <citation type="submission" date="2017-01" db="EMBL/GenBank/DDBJ databases">
        <title>The cable genome- insights into the physiology and evolution of filamentous bacteria capable of sulfide oxidation via long distance electron transfer.</title>
        <authorList>
            <person name="Schreiber L."/>
            <person name="Bjerg J.T."/>
            <person name="Boggild A."/>
            <person name="Van De Vossenberg J."/>
            <person name="Meysman F."/>
            <person name="Nielsen L.P."/>
            <person name="Schramm A."/>
            <person name="Kjeldsen K.U."/>
        </authorList>
    </citation>
    <scope>NUCLEOTIDE SEQUENCE [LARGE SCALE GENOMIC DNA]</scope>
    <source>
        <strain evidence="1">MCF</strain>
    </source>
</reference>
<gene>
    <name evidence="1" type="ORF">H206_00788</name>
</gene>
<evidence type="ECO:0000313" key="2">
    <source>
        <dbReference type="Proteomes" id="UP000287853"/>
    </source>
</evidence>
<dbReference type="AlphaFoldDB" id="A0A444IZD9"/>
<proteinExistence type="predicted"/>
<evidence type="ECO:0000313" key="1">
    <source>
        <dbReference type="EMBL" id="RWX46244.1"/>
    </source>
</evidence>
<keyword evidence="2" id="KW-1185">Reference proteome</keyword>